<accession>A0A7L4YTA2</accession>
<sequence>MAASFDELVASGTPVEIQLIDPYPIGAGRIWRDDQSPLLWMNSVARDVTVFTDESVQCEGPIRPGPSLADWLSSEGVDALRAAGLSHHIGAFGPDDFVPREVQSVYLQWAFRRALATLPANVSVWEHRQQAIAVYDEPDGQQSVELIDGHMVRADVTVLAQGYLDRHLDAQQQRLASDAAAAGLRYIPAGYTADLDFSAIRPGEDVVVRGFGLAFIDLMALLCEGRGGRFIEQTDGTLRYDPSGLEPVLHVGSRRGVPYHAKLGYDISAAVPRPPQYLSTAAIDAMPAHIDFERDLRPLITTELAAAHYERLATAHPERIHATWPEIRAVLNLGGADTEAFADYIYSVVPDEGDRFELGQIDRPLRGLHFESAEDVDAAVAHYVDADLRRRADPNYSADRAVFDALLGVYGVLAYAVTTGRLSGIDRITRVEGSFHSLFSFLASGPPPRRLRELLALHRAGLVRFGGPDWQVHIADNQFIAQSAAVDASATKAKVLIDAWLPRPDVAATTDPLIRGLLLAGELAVEDLGGDLPGGQLLADAQSRAIRADRSVHPRRFLLGPSVSGSAGSSGFARPHFNAPGLRQNDRVARQILAVLGSRVTEDALASERV</sequence>
<organism evidence="2 3">
    <name type="scientific">Epidermidibacterium keratini</name>
    <dbReference type="NCBI Taxonomy" id="1891644"/>
    <lineage>
        <taxon>Bacteria</taxon>
        <taxon>Bacillati</taxon>
        <taxon>Actinomycetota</taxon>
        <taxon>Actinomycetes</taxon>
        <taxon>Sporichthyales</taxon>
        <taxon>Sporichthyaceae</taxon>
        <taxon>Epidermidibacterium</taxon>
    </lineage>
</organism>
<dbReference type="InParanoid" id="A0A7L4YTA2"/>
<dbReference type="AlphaFoldDB" id="A0A7L4YTA2"/>
<evidence type="ECO:0000313" key="3">
    <source>
        <dbReference type="Proteomes" id="UP000463857"/>
    </source>
</evidence>
<dbReference type="EMBL" id="CP047156">
    <property type="protein sequence ID" value="QHC02282.1"/>
    <property type="molecule type" value="Genomic_DNA"/>
</dbReference>
<feature type="domain" description="FAD-dependent urate hydroxylase HpyO/Asp monooxygenase CreE-like FAD/NAD(P)-binding" evidence="1">
    <location>
        <begin position="5"/>
        <end position="163"/>
    </location>
</feature>
<dbReference type="Pfam" id="PF13454">
    <property type="entry name" value="NAD_binding_9"/>
    <property type="match status" value="1"/>
</dbReference>
<dbReference type="InterPro" id="IPR052189">
    <property type="entry name" value="L-asp_N-monooxygenase_NS-form"/>
</dbReference>
<dbReference type="OrthoDB" id="3653265at2"/>
<evidence type="ECO:0000313" key="2">
    <source>
        <dbReference type="EMBL" id="QHC02282.1"/>
    </source>
</evidence>
<keyword evidence="3" id="KW-1185">Reference proteome</keyword>
<name>A0A7L4YTA2_9ACTN</name>
<evidence type="ECO:0000259" key="1">
    <source>
        <dbReference type="Pfam" id="PF13454"/>
    </source>
</evidence>
<dbReference type="InterPro" id="IPR038732">
    <property type="entry name" value="HpyO/CreE_NAD-binding"/>
</dbReference>
<dbReference type="PANTHER" id="PTHR40254:SF1">
    <property type="entry name" value="BLR0577 PROTEIN"/>
    <property type="match status" value="1"/>
</dbReference>
<protein>
    <recommendedName>
        <fullName evidence="1">FAD-dependent urate hydroxylase HpyO/Asp monooxygenase CreE-like FAD/NAD(P)-binding domain-containing protein</fullName>
    </recommendedName>
</protein>
<dbReference type="Proteomes" id="UP000463857">
    <property type="component" value="Chromosome"/>
</dbReference>
<proteinExistence type="predicted"/>
<dbReference type="PANTHER" id="PTHR40254">
    <property type="entry name" value="BLR0577 PROTEIN"/>
    <property type="match status" value="1"/>
</dbReference>
<reference evidence="2 3" key="1">
    <citation type="journal article" date="2018" name="Int. J. Syst. Evol. Microbiol.">
        <title>Epidermidibacterium keratini gen. nov., sp. nov., a member of the family Sporichthyaceae, isolated from keratin epidermis.</title>
        <authorList>
            <person name="Lee D.G."/>
            <person name="Trujillo M.E."/>
            <person name="Kang S."/>
            <person name="Nam J.J."/>
            <person name="Kim Y.J."/>
        </authorList>
    </citation>
    <scope>NUCLEOTIDE SEQUENCE [LARGE SCALE GENOMIC DNA]</scope>
    <source>
        <strain evidence="2 3">EPI-7</strain>
    </source>
</reference>
<dbReference type="KEGG" id="eke:EK0264_05010"/>
<gene>
    <name evidence="2" type="ORF">EK0264_05010</name>
</gene>